<keyword evidence="3" id="KW-1185">Reference proteome</keyword>
<dbReference type="SUPFAM" id="SSF49373">
    <property type="entry name" value="Invasin/intimin cell-adhesion fragments"/>
    <property type="match status" value="1"/>
</dbReference>
<dbReference type="AlphaFoldDB" id="A0A1T4VSU9"/>
<reference evidence="2 3" key="1">
    <citation type="submission" date="2017-02" db="EMBL/GenBank/DDBJ databases">
        <authorList>
            <person name="Peterson S.W."/>
        </authorList>
    </citation>
    <scope>NUCLEOTIDE SEQUENCE [LARGE SCALE GENOMIC DNA]</scope>
    <source>
        <strain evidence="2 3">ATCC 35992</strain>
    </source>
</reference>
<dbReference type="InterPro" id="IPR003343">
    <property type="entry name" value="Big_2"/>
</dbReference>
<dbReference type="EMBL" id="FUXZ01000008">
    <property type="protein sequence ID" value="SKA67581.1"/>
    <property type="molecule type" value="Genomic_DNA"/>
</dbReference>
<evidence type="ECO:0000313" key="3">
    <source>
        <dbReference type="Proteomes" id="UP000190814"/>
    </source>
</evidence>
<dbReference type="STRING" id="39495.SAMN02745111_01491"/>
<organism evidence="2 3">
    <name type="scientific">Eubacterium uniforme</name>
    <dbReference type="NCBI Taxonomy" id="39495"/>
    <lineage>
        <taxon>Bacteria</taxon>
        <taxon>Bacillati</taxon>
        <taxon>Bacillota</taxon>
        <taxon>Clostridia</taxon>
        <taxon>Eubacteriales</taxon>
        <taxon>Eubacteriaceae</taxon>
        <taxon>Eubacterium</taxon>
    </lineage>
</organism>
<accession>A0A1T4VSU9</accession>
<name>A0A1T4VSU9_9FIRM</name>
<gene>
    <name evidence="2" type="ORF">SAMN02745111_01491</name>
</gene>
<proteinExistence type="predicted"/>
<dbReference type="Pfam" id="PF02368">
    <property type="entry name" value="Big_2"/>
    <property type="match status" value="1"/>
</dbReference>
<evidence type="ECO:0000259" key="1">
    <source>
        <dbReference type="Pfam" id="PF02368"/>
    </source>
</evidence>
<feature type="domain" description="BIG2" evidence="1">
    <location>
        <begin position="31"/>
        <end position="103"/>
    </location>
</feature>
<dbReference type="Proteomes" id="UP000190814">
    <property type="component" value="Unassembled WGS sequence"/>
</dbReference>
<dbReference type="Gene3D" id="2.60.40.1080">
    <property type="match status" value="1"/>
</dbReference>
<evidence type="ECO:0000313" key="2">
    <source>
        <dbReference type="EMBL" id="SKA67581.1"/>
    </source>
</evidence>
<protein>
    <submittedName>
        <fullName evidence="2">Ig-like domain (Group 2)</fullName>
    </submittedName>
</protein>
<sequence>MLVMKCGQFQTKNVKSNAIAVTLDNYKKIVLKKDNAKKFKLKSKGAKVIYSSKVILSKKIRWYCSNKRVLKINNKKGKMKALKKGKCYIWAKAHNGINSKKIKVIIK</sequence>
<dbReference type="InterPro" id="IPR008964">
    <property type="entry name" value="Invasin/intimin_cell_adhesion"/>
</dbReference>